<dbReference type="Proteomes" id="UP000215453">
    <property type="component" value="Chromosome 9"/>
</dbReference>
<feature type="transmembrane region" description="Helical" evidence="6">
    <location>
        <begin position="415"/>
        <end position="435"/>
    </location>
</feature>
<proteinExistence type="predicted"/>
<feature type="transmembrane region" description="Helical" evidence="6">
    <location>
        <begin position="209"/>
        <end position="232"/>
    </location>
</feature>
<dbReference type="PANTHER" id="PTHR42718:SF10">
    <property type="entry name" value="TRANSPORTER, PUTATIVE (AFU_ORTHOLOGUE AFUA_8G06760)-RELATED"/>
    <property type="match status" value="1"/>
</dbReference>
<evidence type="ECO:0000313" key="8">
    <source>
        <dbReference type="EMBL" id="SMY27899.1"/>
    </source>
</evidence>
<feature type="transmembrane region" description="Helical" evidence="6">
    <location>
        <begin position="118"/>
        <end position="138"/>
    </location>
</feature>
<gene>
    <name evidence="8" type="ORF">ZT1A5_G9344</name>
</gene>
<dbReference type="EMBL" id="LT882684">
    <property type="protein sequence ID" value="SMY27899.1"/>
    <property type="molecule type" value="Genomic_DNA"/>
</dbReference>
<evidence type="ECO:0000256" key="1">
    <source>
        <dbReference type="ARBA" id="ARBA00004141"/>
    </source>
</evidence>
<dbReference type="Gene3D" id="1.20.1250.20">
    <property type="entry name" value="MFS general substrate transporter like domains"/>
    <property type="match status" value="1"/>
</dbReference>
<dbReference type="GO" id="GO:0022857">
    <property type="term" value="F:transmembrane transporter activity"/>
    <property type="evidence" value="ECO:0007669"/>
    <property type="project" value="InterPro"/>
</dbReference>
<accession>A0A1Y6LWB0</accession>
<evidence type="ECO:0000256" key="4">
    <source>
        <dbReference type="ARBA" id="ARBA00023136"/>
    </source>
</evidence>
<dbReference type="PROSITE" id="PS50850">
    <property type="entry name" value="MFS"/>
    <property type="match status" value="1"/>
</dbReference>
<dbReference type="InterPro" id="IPR020846">
    <property type="entry name" value="MFS_dom"/>
</dbReference>
<feature type="transmembrane region" description="Helical" evidence="6">
    <location>
        <begin position="82"/>
        <end position="106"/>
    </location>
</feature>
<evidence type="ECO:0000313" key="9">
    <source>
        <dbReference type="Proteomes" id="UP000215453"/>
    </source>
</evidence>
<dbReference type="InterPro" id="IPR011701">
    <property type="entry name" value="MFS"/>
</dbReference>
<organism evidence="8 9">
    <name type="scientific">Zymoseptoria tritici ST99CH_1A5</name>
    <dbReference type="NCBI Taxonomy" id="1276529"/>
    <lineage>
        <taxon>Eukaryota</taxon>
        <taxon>Fungi</taxon>
        <taxon>Dikarya</taxon>
        <taxon>Ascomycota</taxon>
        <taxon>Pezizomycotina</taxon>
        <taxon>Dothideomycetes</taxon>
        <taxon>Dothideomycetidae</taxon>
        <taxon>Mycosphaerellales</taxon>
        <taxon>Mycosphaerellaceae</taxon>
        <taxon>Zymoseptoria</taxon>
    </lineage>
</organism>
<dbReference type="Pfam" id="PF07690">
    <property type="entry name" value="MFS_1"/>
    <property type="match status" value="1"/>
</dbReference>
<dbReference type="Gene3D" id="1.20.1720.10">
    <property type="entry name" value="Multidrug resistance protein D"/>
    <property type="match status" value="1"/>
</dbReference>
<feature type="transmembrane region" description="Helical" evidence="6">
    <location>
        <begin position="352"/>
        <end position="377"/>
    </location>
</feature>
<dbReference type="GO" id="GO:0016020">
    <property type="term" value="C:membrane"/>
    <property type="evidence" value="ECO:0007669"/>
    <property type="project" value="UniProtKB-SubCell"/>
</dbReference>
<evidence type="ECO:0000256" key="5">
    <source>
        <dbReference type="SAM" id="MobiDB-lite"/>
    </source>
</evidence>
<feature type="region of interest" description="Disordered" evidence="5">
    <location>
        <begin position="38"/>
        <end position="72"/>
    </location>
</feature>
<evidence type="ECO:0000256" key="3">
    <source>
        <dbReference type="ARBA" id="ARBA00022989"/>
    </source>
</evidence>
<dbReference type="PANTHER" id="PTHR42718">
    <property type="entry name" value="MAJOR FACILITATOR SUPERFAMILY MULTIDRUG TRANSPORTER MFSC"/>
    <property type="match status" value="1"/>
</dbReference>
<feature type="transmembrane region" description="Helical" evidence="6">
    <location>
        <begin position="533"/>
        <end position="553"/>
    </location>
</feature>
<dbReference type="InterPro" id="IPR036259">
    <property type="entry name" value="MFS_trans_sf"/>
</dbReference>
<sequence>MHTACSEKHDPISVSGALTSSHRDTLICPDSIELQVPIKEPRNGVHGTTLTTQKTRDEPTSSVPNTSSNLHSSRTLSRTRSVVVVATMTGLMVLNSMGSGILIAATPRIASDLGLSQAMILWPAAVYSLAAGCLLLIFGAAADAIGFKQVWLAGGFLYTFFTLAIGFAQTGAQMIAFRALSGVAIAMCMPTSVSLITNTFPSGPWRNTAFAMNGMGQPLGYAVGLVLGGILTDTVGWRWAYYMMTIVSFCLTTAAFGALPRVPRHSDKPWRQQLLEDIDWIGAFVMSAGLGLLFYALATVASSYESIRSAKSIAILILSIGLLAAFPFWMQFCERHHRPALIPNKLWQQASFTTACIAVFVCWASLIGIEYFTMLYFQQVEGITALQASIRFLGEVVTGIVGNIATAYLVSVVEIRYLAVVTALVTMVGPPLMATVEIGENYWYRPFWALLLAPVNTDVLFTVSNLIIADAFPGSFQSLAGGVFTEVTQLGNACGLAVTAAIAASVSDRQTQASGTELSLAEKREALMTGFRAVFWTVFAGTSIVAVVCSVGFRRGGIVGKKRD</sequence>
<feature type="transmembrane region" description="Helical" evidence="6">
    <location>
        <begin position="280"/>
        <end position="301"/>
    </location>
</feature>
<dbReference type="AlphaFoldDB" id="A0A1Y6LWB0"/>
<keyword evidence="3 6" id="KW-1133">Transmembrane helix</keyword>
<feature type="transmembrane region" description="Helical" evidence="6">
    <location>
        <begin position="175"/>
        <end position="197"/>
    </location>
</feature>
<keyword evidence="4 6" id="KW-0472">Membrane</keyword>
<feature type="domain" description="Major facilitator superfamily (MFS) profile" evidence="7">
    <location>
        <begin position="84"/>
        <end position="558"/>
    </location>
</feature>
<name>A0A1Y6LWB0_ZYMTR</name>
<comment type="subcellular location">
    <subcellularLocation>
        <location evidence="1">Membrane</location>
        <topology evidence="1">Multi-pass membrane protein</topology>
    </subcellularLocation>
</comment>
<protein>
    <recommendedName>
        <fullName evidence="7">Major facilitator superfamily (MFS) profile domain-containing protein</fullName>
    </recommendedName>
</protein>
<feature type="transmembrane region" description="Helical" evidence="6">
    <location>
        <begin position="239"/>
        <end position="260"/>
    </location>
</feature>
<evidence type="ECO:0000259" key="7">
    <source>
        <dbReference type="PROSITE" id="PS50850"/>
    </source>
</evidence>
<dbReference type="SUPFAM" id="SSF103473">
    <property type="entry name" value="MFS general substrate transporter"/>
    <property type="match status" value="1"/>
</dbReference>
<keyword evidence="2 6" id="KW-0812">Transmembrane</keyword>
<feature type="transmembrane region" description="Helical" evidence="6">
    <location>
        <begin position="150"/>
        <end position="168"/>
    </location>
</feature>
<evidence type="ECO:0000256" key="6">
    <source>
        <dbReference type="SAM" id="Phobius"/>
    </source>
</evidence>
<evidence type="ECO:0000256" key="2">
    <source>
        <dbReference type="ARBA" id="ARBA00022692"/>
    </source>
</evidence>
<reference evidence="8 9" key="1">
    <citation type="submission" date="2016-10" db="EMBL/GenBank/DDBJ databases">
        <authorList>
            <person name="Varghese N."/>
        </authorList>
    </citation>
    <scope>NUCLEOTIDE SEQUENCE [LARGE SCALE GENOMIC DNA]</scope>
</reference>
<feature type="transmembrane region" description="Helical" evidence="6">
    <location>
        <begin position="313"/>
        <end position="332"/>
    </location>
</feature>
<feature type="transmembrane region" description="Helical" evidence="6">
    <location>
        <begin position="389"/>
        <end position="409"/>
    </location>
</feature>